<accession>A0A252EIH2</accession>
<dbReference type="PANTHER" id="PTHR37314">
    <property type="entry name" value="SLR0142 PROTEIN"/>
    <property type="match status" value="1"/>
</dbReference>
<evidence type="ECO:0000313" key="3">
    <source>
        <dbReference type="Proteomes" id="UP000195072"/>
    </source>
</evidence>
<gene>
    <name evidence="2" type="ORF">HK16_11875</name>
</gene>
<proteinExistence type="predicted"/>
<keyword evidence="1" id="KW-0472">Membrane</keyword>
<protein>
    <recommendedName>
        <fullName evidence="4">DUF1275 domain-containing protein</fullName>
    </recommendedName>
</protein>
<dbReference type="InterPro" id="IPR010699">
    <property type="entry name" value="DUF1275"/>
</dbReference>
<keyword evidence="1" id="KW-1133">Transmembrane helix</keyword>
<evidence type="ECO:0000256" key="1">
    <source>
        <dbReference type="SAM" id="Phobius"/>
    </source>
</evidence>
<evidence type="ECO:0000313" key="2">
    <source>
        <dbReference type="EMBL" id="OUL66179.1"/>
    </source>
</evidence>
<organism evidence="2 3">
    <name type="scientific">Acetobacter senegalensis</name>
    <dbReference type="NCBI Taxonomy" id="446692"/>
    <lineage>
        <taxon>Bacteria</taxon>
        <taxon>Pseudomonadati</taxon>
        <taxon>Pseudomonadota</taxon>
        <taxon>Alphaproteobacteria</taxon>
        <taxon>Acetobacterales</taxon>
        <taxon>Acetobacteraceae</taxon>
        <taxon>Acetobacter</taxon>
    </lineage>
</organism>
<dbReference type="PANTHER" id="PTHR37314:SF4">
    <property type="entry name" value="UPF0700 TRANSMEMBRANE PROTEIN YOAK"/>
    <property type="match status" value="1"/>
</dbReference>
<feature type="transmembrane region" description="Helical" evidence="1">
    <location>
        <begin position="40"/>
        <end position="57"/>
    </location>
</feature>
<feature type="transmembrane region" description="Helical" evidence="1">
    <location>
        <begin position="176"/>
        <end position="193"/>
    </location>
</feature>
<dbReference type="AlphaFoldDB" id="A0A252EIH2"/>
<feature type="transmembrane region" description="Helical" evidence="1">
    <location>
        <begin position="63"/>
        <end position="81"/>
    </location>
</feature>
<keyword evidence="1" id="KW-0812">Transmembrane</keyword>
<sequence>MSGDFMTTRAGHDPRLVAAIILVTMAMGMLDAVSLLHLKIFAGYMTATILLMAVHIATSETVVLSGFEAIGLYLLGAVTGGRLTRRDRTVRYAVGDILLRVGLLVGLTALVWAANPPGRTYITLGLLAFAMGMQTSATRHARVADMSLPAATMLLHGLAHNSSIAGGSNPGTWRRLAAIGSLFVGAVIGTLVSSHSISLSIAIAGATILSAGTLLYLREHGLLVRLDSLTIH</sequence>
<dbReference type="Proteomes" id="UP000195072">
    <property type="component" value="Unassembled WGS sequence"/>
</dbReference>
<reference evidence="2 3" key="1">
    <citation type="submission" date="2014-06" db="EMBL/GenBank/DDBJ databases">
        <authorList>
            <person name="Ju J."/>
            <person name="Zhang J."/>
        </authorList>
    </citation>
    <scope>NUCLEOTIDE SEQUENCE [LARGE SCALE GENOMIC DNA]</scope>
    <source>
        <strain evidence="2">DmL_050</strain>
    </source>
</reference>
<evidence type="ECO:0008006" key="4">
    <source>
        <dbReference type="Google" id="ProtNLM"/>
    </source>
</evidence>
<name>A0A252EIH2_9PROT</name>
<dbReference type="Pfam" id="PF06912">
    <property type="entry name" value="DUF1275"/>
    <property type="match status" value="1"/>
</dbReference>
<dbReference type="EMBL" id="JOOZ01000039">
    <property type="protein sequence ID" value="OUL66179.1"/>
    <property type="molecule type" value="Genomic_DNA"/>
</dbReference>
<feature type="transmembrane region" description="Helical" evidence="1">
    <location>
        <begin position="93"/>
        <end position="114"/>
    </location>
</feature>
<comment type="caution">
    <text evidence="2">The sequence shown here is derived from an EMBL/GenBank/DDBJ whole genome shotgun (WGS) entry which is preliminary data.</text>
</comment>
<feature type="transmembrane region" description="Helical" evidence="1">
    <location>
        <begin position="199"/>
        <end position="217"/>
    </location>
</feature>